<sequence>MMVGKAENEKGRTLFSVQTFKTLIAGGVAGCCAKTAVAPLDRVKILMQGHNKYYRNTGVFKSLHTVYLKEGIPGLYKGNYFQMIRIMPYGAVMYASYDLFKSYLQQFTHHVHPNFVHLTSGSLAGMTAVVLTYPLDVMRARIAFQLKGHHIYHGGMIDTVRTISQQEGIQALYRGMFTSLLGMAPYGGLSFWAFERSKTLLLARFPQVFGSPHKDIQQGLSLSVPAKLMCGAMAGAVAQTVVYPLDVARRKLQLSTMLCEPHKYEGKSLWQILKTVHQDHGWVKGLFRGITVNYWRGIPATAISFTVFESMKQIFGLDTGVSR</sequence>
<reference evidence="11" key="1">
    <citation type="journal article" date="2019" name="bioRxiv">
        <title>The Genome of the Zebra Mussel, Dreissena polymorpha: A Resource for Invasive Species Research.</title>
        <authorList>
            <person name="McCartney M.A."/>
            <person name="Auch B."/>
            <person name="Kono T."/>
            <person name="Mallez S."/>
            <person name="Zhang Y."/>
            <person name="Obille A."/>
            <person name="Becker A."/>
            <person name="Abrahante J.E."/>
            <person name="Garbe J."/>
            <person name="Badalamenti J.P."/>
            <person name="Herman A."/>
            <person name="Mangelson H."/>
            <person name="Liachko I."/>
            <person name="Sullivan S."/>
            <person name="Sone E.D."/>
            <person name="Koren S."/>
            <person name="Silverstein K.A.T."/>
            <person name="Beckman K.B."/>
            <person name="Gohl D.M."/>
        </authorList>
    </citation>
    <scope>NUCLEOTIDE SEQUENCE</scope>
    <source>
        <strain evidence="11">Duluth1</strain>
        <tissue evidence="11">Whole animal</tissue>
    </source>
</reference>
<gene>
    <name evidence="11" type="ORF">DPMN_024465</name>
</gene>
<comment type="caution">
    <text evidence="11">The sequence shown here is derived from an EMBL/GenBank/DDBJ whole genome shotgun (WGS) entry which is preliminary data.</text>
</comment>
<keyword evidence="8 9" id="KW-0472">Membrane</keyword>
<evidence type="ECO:0000256" key="6">
    <source>
        <dbReference type="ARBA" id="ARBA00022792"/>
    </source>
</evidence>
<evidence type="ECO:0000256" key="7">
    <source>
        <dbReference type="ARBA" id="ARBA00023128"/>
    </source>
</evidence>
<dbReference type="EMBL" id="JAIWYP010000002">
    <property type="protein sequence ID" value="KAH3861533.1"/>
    <property type="molecule type" value="Genomic_DNA"/>
</dbReference>
<evidence type="ECO:0000256" key="4">
    <source>
        <dbReference type="ARBA" id="ARBA00022692"/>
    </source>
</evidence>
<dbReference type="InterPro" id="IPR002167">
    <property type="entry name" value="GDC-like"/>
</dbReference>
<evidence type="ECO:0000256" key="5">
    <source>
        <dbReference type="ARBA" id="ARBA00022737"/>
    </source>
</evidence>
<comment type="subcellular location">
    <subcellularLocation>
        <location evidence="1">Mitochondrion inner membrane</location>
        <topology evidence="1">Multi-pass membrane protein</topology>
    </subcellularLocation>
</comment>
<dbReference type="InterPro" id="IPR023395">
    <property type="entry name" value="MCP_dom_sf"/>
</dbReference>
<dbReference type="InterPro" id="IPR018108">
    <property type="entry name" value="MCP_transmembrane"/>
</dbReference>
<dbReference type="PANTHER" id="PTHR24089">
    <property type="entry name" value="SOLUTE CARRIER FAMILY 25"/>
    <property type="match status" value="1"/>
</dbReference>
<dbReference type="PRINTS" id="PR00928">
    <property type="entry name" value="GRAVESDC"/>
</dbReference>
<keyword evidence="6" id="KW-0999">Mitochondrion inner membrane</keyword>
<dbReference type="SUPFAM" id="SSF103506">
    <property type="entry name" value="Mitochondrial carrier"/>
    <property type="match status" value="1"/>
</dbReference>
<keyword evidence="4 9" id="KW-0812">Transmembrane</keyword>
<evidence type="ECO:0000256" key="2">
    <source>
        <dbReference type="ARBA" id="ARBA00006375"/>
    </source>
</evidence>
<dbReference type="Pfam" id="PF00153">
    <property type="entry name" value="Mito_carr"/>
    <property type="match status" value="3"/>
</dbReference>
<feature type="repeat" description="Solcar" evidence="9">
    <location>
        <begin position="222"/>
        <end position="314"/>
    </location>
</feature>
<comment type="similarity">
    <text evidence="2 10">Belongs to the mitochondrial carrier (TC 2.A.29) family.</text>
</comment>
<proteinExistence type="inferred from homology"/>
<name>A0A9D4LN02_DREPO</name>
<feature type="repeat" description="Solcar" evidence="9">
    <location>
        <begin position="17"/>
        <end position="103"/>
    </location>
</feature>
<dbReference type="AlphaFoldDB" id="A0A9D4LN02"/>
<evidence type="ECO:0000256" key="1">
    <source>
        <dbReference type="ARBA" id="ARBA00004448"/>
    </source>
</evidence>
<dbReference type="GO" id="GO:0005743">
    <property type="term" value="C:mitochondrial inner membrane"/>
    <property type="evidence" value="ECO:0007669"/>
    <property type="project" value="UniProtKB-SubCell"/>
</dbReference>
<keyword evidence="7" id="KW-0496">Mitochondrion</keyword>
<accession>A0A9D4LN02</accession>
<evidence type="ECO:0000313" key="11">
    <source>
        <dbReference type="EMBL" id="KAH3861533.1"/>
    </source>
</evidence>
<evidence type="ECO:0000256" key="10">
    <source>
        <dbReference type="RuleBase" id="RU000488"/>
    </source>
</evidence>
<keyword evidence="5" id="KW-0677">Repeat</keyword>
<dbReference type="PROSITE" id="PS50920">
    <property type="entry name" value="SOLCAR"/>
    <property type="match status" value="3"/>
</dbReference>
<organism evidence="11 12">
    <name type="scientific">Dreissena polymorpha</name>
    <name type="common">Zebra mussel</name>
    <name type="synonym">Mytilus polymorpha</name>
    <dbReference type="NCBI Taxonomy" id="45954"/>
    <lineage>
        <taxon>Eukaryota</taxon>
        <taxon>Metazoa</taxon>
        <taxon>Spiralia</taxon>
        <taxon>Lophotrochozoa</taxon>
        <taxon>Mollusca</taxon>
        <taxon>Bivalvia</taxon>
        <taxon>Autobranchia</taxon>
        <taxon>Heteroconchia</taxon>
        <taxon>Euheterodonta</taxon>
        <taxon>Imparidentia</taxon>
        <taxon>Neoheterodontei</taxon>
        <taxon>Myida</taxon>
        <taxon>Dreissenoidea</taxon>
        <taxon>Dreissenidae</taxon>
        <taxon>Dreissena</taxon>
    </lineage>
</organism>
<dbReference type="InterPro" id="IPR002067">
    <property type="entry name" value="MCP"/>
</dbReference>
<feature type="repeat" description="Solcar" evidence="9">
    <location>
        <begin position="112"/>
        <end position="200"/>
    </location>
</feature>
<evidence type="ECO:0000256" key="3">
    <source>
        <dbReference type="ARBA" id="ARBA00022448"/>
    </source>
</evidence>
<keyword evidence="3 10" id="KW-0813">Transport</keyword>
<dbReference type="PRINTS" id="PR00926">
    <property type="entry name" value="MITOCARRIER"/>
</dbReference>
<evidence type="ECO:0000313" key="12">
    <source>
        <dbReference type="Proteomes" id="UP000828390"/>
    </source>
</evidence>
<dbReference type="Proteomes" id="UP000828390">
    <property type="component" value="Unassembled WGS sequence"/>
</dbReference>
<protein>
    <recommendedName>
        <fullName evidence="13">Mitochondrial carrier protein</fullName>
    </recommendedName>
</protein>
<evidence type="ECO:0008006" key="13">
    <source>
        <dbReference type="Google" id="ProtNLM"/>
    </source>
</evidence>
<dbReference type="GO" id="GO:0055085">
    <property type="term" value="P:transmembrane transport"/>
    <property type="evidence" value="ECO:0007669"/>
    <property type="project" value="InterPro"/>
</dbReference>
<reference evidence="11" key="2">
    <citation type="submission" date="2020-11" db="EMBL/GenBank/DDBJ databases">
        <authorList>
            <person name="McCartney M.A."/>
            <person name="Auch B."/>
            <person name="Kono T."/>
            <person name="Mallez S."/>
            <person name="Becker A."/>
            <person name="Gohl D.M."/>
            <person name="Silverstein K.A.T."/>
            <person name="Koren S."/>
            <person name="Bechman K.B."/>
            <person name="Herman A."/>
            <person name="Abrahante J.E."/>
            <person name="Garbe J."/>
        </authorList>
    </citation>
    <scope>NUCLEOTIDE SEQUENCE</scope>
    <source>
        <strain evidence="11">Duluth1</strain>
        <tissue evidence="11">Whole animal</tissue>
    </source>
</reference>
<dbReference type="Gene3D" id="1.50.40.10">
    <property type="entry name" value="Mitochondrial carrier domain"/>
    <property type="match status" value="1"/>
</dbReference>
<keyword evidence="12" id="KW-1185">Reference proteome</keyword>
<evidence type="ECO:0000256" key="8">
    <source>
        <dbReference type="ARBA" id="ARBA00023136"/>
    </source>
</evidence>
<dbReference type="OrthoDB" id="270584at2759"/>
<evidence type="ECO:0000256" key="9">
    <source>
        <dbReference type="PROSITE-ProRule" id="PRU00282"/>
    </source>
</evidence>